<accession>A0A4Q0YDX0</accession>
<evidence type="ECO:0000313" key="2">
    <source>
        <dbReference type="Proteomes" id="UP000290172"/>
    </source>
</evidence>
<evidence type="ECO:0000313" key="1">
    <source>
        <dbReference type="EMBL" id="RXJ68670.1"/>
    </source>
</evidence>
<dbReference type="EMBL" id="PDKJ01000005">
    <property type="protein sequence ID" value="RXJ68670.1"/>
    <property type="molecule type" value="Genomic_DNA"/>
</dbReference>
<dbReference type="Proteomes" id="UP000290172">
    <property type="component" value="Unassembled WGS sequence"/>
</dbReference>
<organism evidence="1 2">
    <name type="scientific">Halarcobacter ebronensis</name>
    <dbReference type="NCBI Taxonomy" id="1462615"/>
    <lineage>
        <taxon>Bacteria</taxon>
        <taxon>Pseudomonadati</taxon>
        <taxon>Campylobacterota</taxon>
        <taxon>Epsilonproteobacteria</taxon>
        <taxon>Campylobacterales</taxon>
        <taxon>Arcobacteraceae</taxon>
        <taxon>Halarcobacter</taxon>
    </lineage>
</organism>
<name>A0A4Q0YDX0_9BACT</name>
<proteinExistence type="predicted"/>
<sequence length="96" mass="11332">MVFSQKIDSTNINTNLLTNLQSSCLLRTSSQFNINNAIGLQEEIEEITRTRVQNFPKDRMIFKHGLTSEKILLQTPYLSQELQYDMIKYFRSWINK</sequence>
<protein>
    <submittedName>
        <fullName evidence="1">Uncharacterized protein</fullName>
    </submittedName>
</protein>
<comment type="caution">
    <text evidence="1">The sequence shown here is derived from an EMBL/GenBank/DDBJ whole genome shotgun (WGS) entry which is preliminary data.</text>
</comment>
<dbReference type="AlphaFoldDB" id="A0A4Q0YDX0"/>
<reference evidence="1 2" key="1">
    <citation type="submission" date="2017-10" db="EMBL/GenBank/DDBJ databases">
        <title>Genomics of the genus Arcobacter.</title>
        <authorList>
            <person name="Perez-Cataluna A."/>
            <person name="Figueras M.J."/>
        </authorList>
    </citation>
    <scope>NUCLEOTIDE SEQUENCE [LARGE SCALE GENOMIC DNA]</scope>
    <source>
        <strain evidence="1 2">CECT 8993</strain>
    </source>
</reference>
<dbReference type="RefSeq" id="WP_128980702.1">
    <property type="nucleotide sequence ID" value="NZ_PDKJ01000005.1"/>
</dbReference>
<gene>
    <name evidence="1" type="ORF">CRV08_07565</name>
</gene>